<dbReference type="SFLD" id="SFLDS00029">
    <property type="entry name" value="Radical_SAM"/>
    <property type="match status" value="1"/>
</dbReference>
<gene>
    <name evidence="5" type="ORF">M099_1649</name>
</gene>
<dbReference type="EMBL" id="JNHM01000020">
    <property type="protein sequence ID" value="KDS54551.1"/>
    <property type="molecule type" value="Genomic_DNA"/>
</dbReference>
<reference evidence="5 6" key="1">
    <citation type="submission" date="2014-04" db="EMBL/GenBank/DDBJ databases">
        <authorList>
            <person name="Sears C."/>
            <person name="Carroll K."/>
            <person name="Sack B.R."/>
            <person name="Qadri F."/>
            <person name="Myers L.L."/>
            <person name="Chung G.-T."/>
            <person name="Escheverria P."/>
            <person name="Fraser C.M."/>
            <person name="Sadzewicz L."/>
            <person name="Shefchek K.A."/>
            <person name="Tallon L."/>
            <person name="Das S.P."/>
            <person name="Daugherty S."/>
            <person name="Mongodin E.F."/>
        </authorList>
    </citation>
    <scope>NUCLEOTIDE SEQUENCE [LARGE SCALE GENOMIC DNA]</scope>
    <source>
        <strain evidence="5 6">3975 RP4</strain>
    </source>
</reference>
<dbReference type="CDD" id="cd01335">
    <property type="entry name" value="Radical_SAM"/>
    <property type="match status" value="1"/>
</dbReference>
<accession>A0A069SKU7</accession>
<dbReference type="PANTHER" id="PTHR43432">
    <property type="entry name" value="SLR0285 PROTEIN"/>
    <property type="match status" value="1"/>
</dbReference>
<name>A0A069SKU7_PHOVU</name>
<dbReference type="GO" id="GO:0046872">
    <property type="term" value="F:metal ion binding"/>
    <property type="evidence" value="ECO:0007669"/>
    <property type="project" value="UniProtKB-KW"/>
</dbReference>
<dbReference type="PATRIC" id="fig|1339352.3.peg.1600"/>
<dbReference type="InterPro" id="IPR006638">
    <property type="entry name" value="Elp3/MiaA/NifB-like_rSAM"/>
</dbReference>
<evidence type="ECO:0000256" key="3">
    <source>
        <dbReference type="ARBA" id="ARBA00023014"/>
    </source>
</evidence>
<dbReference type="GO" id="GO:0003824">
    <property type="term" value="F:catalytic activity"/>
    <property type="evidence" value="ECO:0007669"/>
    <property type="project" value="InterPro"/>
</dbReference>
<dbReference type="Gene3D" id="3.80.30.30">
    <property type="match status" value="1"/>
</dbReference>
<dbReference type="InterPro" id="IPR007197">
    <property type="entry name" value="rSAM"/>
</dbReference>
<organism evidence="5 6">
    <name type="scientific">Phocaeicola vulgatus str. 3975 RP4</name>
    <dbReference type="NCBI Taxonomy" id="1339352"/>
    <lineage>
        <taxon>Bacteria</taxon>
        <taxon>Pseudomonadati</taxon>
        <taxon>Bacteroidota</taxon>
        <taxon>Bacteroidia</taxon>
        <taxon>Bacteroidales</taxon>
        <taxon>Bacteroidaceae</taxon>
        <taxon>Phocaeicola</taxon>
    </lineage>
</organism>
<dbReference type="PANTHER" id="PTHR43432:SF5">
    <property type="entry name" value="ELP3_MIAA_NIFB-LIKE RADICAL SAM CORE DOMAIN-CONTAINING PROTEIN"/>
    <property type="match status" value="1"/>
</dbReference>
<keyword evidence="1" id="KW-0479">Metal-binding</keyword>
<keyword evidence="3" id="KW-0411">Iron-sulfur</keyword>
<protein>
    <submittedName>
        <fullName evidence="5">Radical SAM superfamily protein</fullName>
    </submittedName>
</protein>
<evidence type="ECO:0000259" key="4">
    <source>
        <dbReference type="PROSITE" id="PS51918"/>
    </source>
</evidence>
<comment type="caution">
    <text evidence="5">The sequence shown here is derived from an EMBL/GenBank/DDBJ whole genome shotgun (WGS) entry which is preliminary data.</text>
</comment>
<dbReference type="GO" id="GO:0051536">
    <property type="term" value="F:iron-sulfur cluster binding"/>
    <property type="evidence" value="ECO:0007669"/>
    <property type="project" value="UniProtKB-KW"/>
</dbReference>
<evidence type="ECO:0000313" key="6">
    <source>
        <dbReference type="Proteomes" id="UP000027661"/>
    </source>
</evidence>
<dbReference type="AlphaFoldDB" id="A0A069SKU7"/>
<dbReference type="InterPro" id="IPR058240">
    <property type="entry name" value="rSAM_sf"/>
</dbReference>
<keyword evidence="2" id="KW-0408">Iron</keyword>
<dbReference type="SUPFAM" id="SSF102114">
    <property type="entry name" value="Radical SAM enzymes"/>
    <property type="match status" value="1"/>
</dbReference>
<feature type="domain" description="Radical SAM core" evidence="4">
    <location>
        <begin position="23"/>
        <end position="258"/>
    </location>
</feature>
<dbReference type="PROSITE" id="PS51918">
    <property type="entry name" value="RADICAL_SAM"/>
    <property type="match status" value="1"/>
</dbReference>
<proteinExistence type="predicted"/>
<evidence type="ECO:0000256" key="1">
    <source>
        <dbReference type="ARBA" id="ARBA00022723"/>
    </source>
</evidence>
<dbReference type="SFLD" id="SFLDG01084">
    <property type="entry name" value="Uncharacterised_Radical_SAM_Su"/>
    <property type="match status" value="1"/>
</dbReference>
<dbReference type="Pfam" id="PF04055">
    <property type="entry name" value="Radical_SAM"/>
    <property type="match status" value="1"/>
</dbReference>
<sequence>MNVHEVKSIETKSILSRLKSKDNYWGIAYNMNLYRGCQHGCIYCDTRSSCYGVGDISHISVKKNALELLDHELGTKRGKATIGTGSMNDPYMPLEKQMKLTGGALEIIAKHRFPVHVITKSSLVTRDADVLQDIGRTYAAVSFTITTADDEMARKLEPNAPASSERFKAMKILSDRGIYTGVALMPVLPFINDSIEDIEEIVEKAAEAGASYVLPLFGVTLRRGSRDYFYDRVERIFPKMAKRYQTYFEDRSECISPNAPYLNEVFYRRIETLGISATMKFYHSEGRKQLSLF</sequence>
<dbReference type="SMART" id="SM00729">
    <property type="entry name" value="Elp3"/>
    <property type="match status" value="1"/>
</dbReference>
<dbReference type="Proteomes" id="UP000027661">
    <property type="component" value="Unassembled WGS sequence"/>
</dbReference>
<evidence type="ECO:0000313" key="5">
    <source>
        <dbReference type="EMBL" id="KDS54551.1"/>
    </source>
</evidence>
<dbReference type="RefSeq" id="WP_005845014.1">
    <property type="nucleotide sequence ID" value="NZ_JNHM01000020.1"/>
</dbReference>
<dbReference type="InterPro" id="IPR040086">
    <property type="entry name" value="MJ0683-like"/>
</dbReference>
<evidence type="ECO:0000256" key="2">
    <source>
        <dbReference type="ARBA" id="ARBA00023004"/>
    </source>
</evidence>